<name>A0A2J7RR58_9NEOP</name>
<dbReference type="FunCoup" id="A0A2J7RR58">
    <property type="interactions" value="695"/>
</dbReference>
<dbReference type="GO" id="GO:0031966">
    <property type="term" value="C:mitochondrial membrane"/>
    <property type="evidence" value="ECO:0007669"/>
    <property type="project" value="TreeGrafter"/>
</dbReference>
<dbReference type="GO" id="GO:0006072">
    <property type="term" value="P:glycerol-3-phosphate metabolic process"/>
    <property type="evidence" value="ECO:0007669"/>
    <property type="project" value="TreeGrafter"/>
</dbReference>
<feature type="domain" description="Phospholipid/glycerol acyltransferase" evidence="7">
    <location>
        <begin position="269"/>
        <end position="401"/>
    </location>
</feature>
<dbReference type="Pfam" id="PF01553">
    <property type="entry name" value="Acyltransferase"/>
    <property type="match status" value="1"/>
</dbReference>
<evidence type="ECO:0000256" key="2">
    <source>
        <dbReference type="ARBA" id="ARBA00007937"/>
    </source>
</evidence>
<evidence type="ECO:0000313" key="8">
    <source>
        <dbReference type="EMBL" id="PNF43319.1"/>
    </source>
</evidence>
<reference evidence="8 9" key="1">
    <citation type="submission" date="2017-12" db="EMBL/GenBank/DDBJ databases">
        <title>Hemimetabolous genomes reveal molecular basis of termite eusociality.</title>
        <authorList>
            <person name="Harrison M.C."/>
            <person name="Jongepier E."/>
            <person name="Robertson H.M."/>
            <person name="Arning N."/>
            <person name="Bitard-Feildel T."/>
            <person name="Chao H."/>
            <person name="Childers C.P."/>
            <person name="Dinh H."/>
            <person name="Doddapaneni H."/>
            <person name="Dugan S."/>
            <person name="Gowin J."/>
            <person name="Greiner C."/>
            <person name="Han Y."/>
            <person name="Hu H."/>
            <person name="Hughes D.S.T."/>
            <person name="Huylmans A.-K."/>
            <person name="Kemena C."/>
            <person name="Kremer L.P.M."/>
            <person name="Lee S.L."/>
            <person name="Lopez-Ezquerra A."/>
            <person name="Mallet L."/>
            <person name="Monroy-Kuhn J.M."/>
            <person name="Moser A."/>
            <person name="Murali S.C."/>
            <person name="Muzny D.M."/>
            <person name="Otani S."/>
            <person name="Piulachs M.-D."/>
            <person name="Poelchau M."/>
            <person name="Qu J."/>
            <person name="Schaub F."/>
            <person name="Wada-Katsumata A."/>
            <person name="Worley K.C."/>
            <person name="Xie Q."/>
            <person name="Ylla G."/>
            <person name="Poulsen M."/>
            <person name="Gibbs R.A."/>
            <person name="Schal C."/>
            <person name="Richards S."/>
            <person name="Belles X."/>
            <person name="Korb J."/>
            <person name="Bornberg-Bauer E."/>
        </authorList>
    </citation>
    <scope>NUCLEOTIDE SEQUENCE [LARGE SCALE GENOMIC DNA]</scope>
    <source>
        <tissue evidence="8">Whole body</tissue>
    </source>
</reference>
<dbReference type="InterPro" id="IPR022284">
    <property type="entry name" value="GPAT/DHAPAT"/>
</dbReference>
<dbReference type="OrthoDB" id="5962536at2759"/>
<dbReference type="EMBL" id="NEVH01000611">
    <property type="protein sequence ID" value="PNF43319.1"/>
    <property type="molecule type" value="Genomic_DNA"/>
</dbReference>
<keyword evidence="3 8" id="KW-0808">Transferase</keyword>
<keyword evidence="5 8" id="KW-0012">Acyltransferase</keyword>
<proteinExistence type="inferred from homology"/>
<sequence length="886" mass="101386">MTGYVEVLLLFAVLYWFLYPRTHRMVDVLSARLQDLYTKWESRSEPRLVQQANSQILSYGGLRRYGHQERLQKRALAREASRESKLGDLLEIKEEPWQLDLNMEKRPFMGLCCNNCTSNSRNSAVAKVHQEQGLRNILLVDAQDSGNNFLTRKFCHLSTVYQLKKYEYPQLALTVVKDEQLRQVIEAAAKDDYSKIGEEDDEVYKGILQGHEARATKILYDMRSTLSDFLLRVTSWLLYKLLPRFLTSVVAHPAQVQMLIKASNTGLPLIFLPMHRSHLDYILISFILLNNNIRSPLVAAGDNLRIPVFGWLLRGLGAFFIKRRMDPVQGRRDTVYRAVLHTYMMACLRAGHNIEFFIEGGRTRTGKACLPKGGLLSVIVDAYMDGTIEDALLVPVSVNYEKLVDGNFVREQLGQPKQMETFWKAIRSIWSVLNSNYGMMRIDFNQPFSLRELVRSFHACNKSKLHTSVPDSGGGGDSPLQSVPSENPKPIKSLHTVPSSASLYGTDIMVEEHRLIVESIARHIVYDCSSSTAVMSTNAVAFLLLNRFRNGVIMDKLVEAMEKLKKDLFYAGRDFGFTGDMVDVINHACDLLGPGLVRRERVIKSRDESVVMVRPFTMVPNVIELSYYSNVLLSHFVLDSVVVTALYSLLSADPNPPAMVGSYQVLPFTEEQVQQFALDLCEVLQFEFIFTQPCRQLETAIEDVLTQFRYKEILLCSEPTHSENHQWAMRFVKNFSGDSSDSGDEKGTDRRSTQTLMLDTREEALQSLEFYHALLRPLIDVYAVSALGLHRLVGRQLTEHDYLQELLLEMRTQLKMGFAQYEESLSVDPFKNSLKLFERWEVLECLSHDRIKLYYLRDEFDSERNVQTVFEKVKRFKWAPVPSGAS</sequence>
<dbReference type="Proteomes" id="UP000235965">
    <property type="component" value="Unassembled WGS sequence"/>
</dbReference>
<evidence type="ECO:0000256" key="6">
    <source>
        <dbReference type="SAM" id="MobiDB-lite"/>
    </source>
</evidence>
<evidence type="ECO:0000256" key="1">
    <source>
        <dbReference type="ARBA" id="ARBA00004370"/>
    </source>
</evidence>
<keyword evidence="9" id="KW-1185">Reference proteome</keyword>
<comment type="subcellular location">
    <subcellularLocation>
        <location evidence="1">Membrane</location>
    </subcellularLocation>
</comment>
<organism evidence="8 9">
    <name type="scientific">Cryptotermes secundus</name>
    <dbReference type="NCBI Taxonomy" id="105785"/>
    <lineage>
        <taxon>Eukaryota</taxon>
        <taxon>Metazoa</taxon>
        <taxon>Ecdysozoa</taxon>
        <taxon>Arthropoda</taxon>
        <taxon>Hexapoda</taxon>
        <taxon>Insecta</taxon>
        <taxon>Pterygota</taxon>
        <taxon>Neoptera</taxon>
        <taxon>Polyneoptera</taxon>
        <taxon>Dictyoptera</taxon>
        <taxon>Blattodea</taxon>
        <taxon>Blattoidea</taxon>
        <taxon>Termitoidae</taxon>
        <taxon>Kalotermitidae</taxon>
        <taxon>Cryptotermitinae</taxon>
        <taxon>Cryptotermes</taxon>
    </lineage>
</organism>
<dbReference type="GO" id="GO:0004366">
    <property type="term" value="F:glycerol-3-phosphate O-acyltransferase activity"/>
    <property type="evidence" value="ECO:0007669"/>
    <property type="project" value="TreeGrafter"/>
</dbReference>
<dbReference type="PANTHER" id="PTHR12563:SF23">
    <property type="entry name" value="BCDNA.GH07066"/>
    <property type="match status" value="1"/>
</dbReference>
<dbReference type="InterPro" id="IPR002123">
    <property type="entry name" value="Plipid/glycerol_acylTrfase"/>
</dbReference>
<comment type="similarity">
    <text evidence="2">Belongs to the GPAT/DAPAT family.</text>
</comment>
<feature type="region of interest" description="Disordered" evidence="6">
    <location>
        <begin position="468"/>
        <end position="494"/>
    </location>
</feature>
<accession>A0A2J7RR58</accession>
<dbReference type="GO" id="GO:0006631">
    <property type="term" value="P:fatty acid metabolic process"/>
    <property type="evidence" value="ECO:0007669"/>
    <property type="project" value="TreeGrafter"/>
</dbReference>
<evidence type="ECO:0000256" key="3">
    <source>
        <dbReference type="ARBA" id="ARBA00022679"/>
    </source>
</evidence>
<dbReference type="SMART" id="SM00563">
    <property type="entry name" value="PlsC"/>
    <property type="match status" value="1"/>
</dbReference>
<evidence type="ECO:0000259" key="7">
    <source>
        <dbReference type="SMART" id="SM00563"/>
    </source>
</evidence>
<dbReference type="InterPro" id="IPR041728">
    <property type="entry name" value="GPAT/DHAPAT_LPLAT"/>
</dbReference>
<dbReference type="GO" id="GO:0019432">
    <property type="term" value="P:triglyceride biosynthetic process"/>
    <property type="evidence" value="ECO:0007669"/>
    <property type="project" value="TreeGrafter"/>
</dbReference>
<evidence type="ECO:0000256" key="5">
    <source>
        <dbReference type="ARBA" id="ARBA00023315"/>
    </source>
</evidence>
<dbReference type="STRING" id="105785.A0A2J7RR58"/>
<protein>
    <submittedName>
        <fullName evidence="8">Glycerol-3-phosphate acyltransferase 1, mitochondrial</fullName>
    </submittedName>
</protein>
<evidence type="ECO:0000313" key="9">
    <source>
        <dbReference type="Proteomes" id="UP000235965"/>
    </source>
</evidence>
<dbReference type="PANTHER" id="PTHR12563">
    <property type="entry name" value="GLYCEROL-3-PHOSPHATE ACYLTRANSFERASE"/>
    <property type="match status" value="1"/>
</dbReference>
<keyword evidence="4" id="KW-0472">Membrane</keyword>
<comment type="caution">
    <text evidence="8">The sequence shown here is derived from an EMBL/GenBank/DDBJ whole genome shotgun (WGS) entry which is preliminary data.</text>
</comment>
<dbReference type="GO" id="GO:0008654">
    <property type="term" value="P:phospholipid biosynthetic process"/>
    <property type="evidence" value="ECO:0007669"/>
    <property type="project" value="TreeGrafter"/>
</dbReference>
<dbReference type="SUPFAM" id="SSF69593">
    <property type="entry name" value="Glycerol-3-phosphate (1)-acyltransferase"/>
    <property type="match status" value="1"/>
</dbReference>
<gene>
    <name evidence="8" type="ORF">B7P43_G14458</name>
</gene>
<dbReference type="InParanoid" id="A0A2J7RR58"/>
<dbReference type="Pfam" id="PF19277">
    <property type="entry name" value="GPAT_C"/>
    <property type="match status" value="1"/>
</dbReference>
<dbReference type="InterPro" id="IPR045520">
    <property type="entry name" value="GPAT/DHAPAT_C"/>
</dbReference>
<dbReference type="CDD" id="cd07993">
    <property type="entry name" value="LPLAT_DHAPAT-like"/>
    <property type="match status" value="1"/>
</dbReference>
<evidence type="ECO:0000256" key="4">
    <source>
        <dbReference type="ARBA" id="ARBA00023136"/>
    </source>
</evidence>
<dbReference type="AlphaFoldDB" id="A0A2J7RR58"/>